<name>A0A845L5Z0_9FIRM</name>
<dbReference type="GO" id="GO:0004888">
    <property type="term" value="F:transmembrane signaling receptor activity"/>
    <property type="evidence" value="ECO:0007669"/>
    <property type="project" value="InterPro"/>
</dbReference>
<evidence type="ECO:0000256" key="3">
    <source>
        <dbReference type="ARBA" id="ARBA00022500"/>
    </source>
</evidence>
<dbReference type="Gene3D" id="3.30.450.20">
    <property type="entry name" value="PAS domain"/>
    <property type="match status" value="2"/>
</dbReference>
<dbReference type="SMART" id="SM00283">
    <property type="entry name" value="MA"/>
    <property type="match status" value="1"/>
</dbReference>
<dbReference type="CDD" id="cd06225">
    <property type="entry name" value="HAMP"/>
    <property type="match status" value="1"/>
</dbReference>
<dbReference type="OrthoDB" id="2078696at2"/>
<evidence type="ECO:0008006" key="15">
    <source>
        <dbReference type="Google" id="ProtNLM"/>
    </source>
</evidence>
<feature type="domain" description="Methyl-accepting transducer" evidence="11">
    <location>
        <begin position="404"/>
        <end position="669"/>
    </location>
</feature>
<dbReference type="SUPFAM" id="SSF58104">
    <property type="entry name" value="Methyl-accepting chemotaxis protein (MCP) signaling domain"/>
    <property type="match status" value="1"/>
</dbReference>
<evidence type="ECO:0000256" key="1">
    <source>
        <dbReference type="ARBA" id="ARBA00004651"/>
    </source>
</evidence>
<comment type="similarity">
    <text evidence="8">Belongs to the methyl-accepting chemotaxis (MCP) protein family.</text>
</comment>
<evidence type="ECO:0000256" key="9">
    <source>
        <dbReference type="PROSITE-ProRule" id="PRU00284"/>
    </source>
</evidence>
<evidence type="ECO:0000256" key="2">
    <source>
        <dbReference type="ARBA" id="ARBA00022475"/>
    </source>
</evidence>
<dbReference type="InterPro" id="IPR033479">
    <property type="entry name" value="dCache_1"/>
</dbReference>
<organism evidence="13 14">
    <name type="scientific">Heliomicrobium undosum</name>
    <dbReference type="NCBI Taxonomy" id="121734"/>
    <lineage>
        <taxon>Bacteria</taxon>
        <taxon>Bacillati</taxon>
        <taxon>Bacillota</taxon>
        <taxon>Clostridia</taxon>
        <taxon>Eubacteriales</taxon>
        <taxon>Heliobacteriaceae</taxon>
        <taxon>Heliomicrobium</taxon>
    </lineage>
</organism>
<feature type="domain" description="HAMP" evidence="12">
    <location>
        <begin position="344"/>
        <end position="399"/>
    </location>
</feature>
<accession>A0A845L5Z0</accession>
<dbReference type="Pfam" id="PF02743">
    <property type="entry name" value="dCache_1"/>
    <property type="match status" value="1"/>
</dbReference>
<evidence type="ECO:0000313" key="14">
    <source>
        <dbReference type="Proteomes" id="UP000463470"/>
    </source>
</evidence>
<evidence type="ECO:0000256" key="4">
    <source>
        <dbReference type="ARBA" id="ARBA00022692"/>
    </source>
</evidence>
<dbReference type="Pfam" id="PF00015">
    <property type="entry name" value="MCPsignal"/>
    <property type="match status" value="1"/>
</dbReference>
<keyword evidence="2" id="KW-1003">Cell membrane</keyword>
<keyword evidence="14" id="KW-1185">Reference proteome</keyword>
<sequence>MNSSSLLQKTLVLVLLPTLLIFISLIGFVAYRSQSVAQANAEQLAEHLGKEEANIIKAEMELALDAARTMAHSFEGVGESTKRITRQQANDILSSVLKHSPNFFGVWLCFEPDAFDQQDHLFRNQPGHDATGRFIPYWYRSGGSVKMEMLVDYDKPGAGDYYLLAKNSGEETVLEPYPYTVDGKDYLMTSAVVPIKVGGKVVGTAGVDFLLASLQSLVKDIQVPGGGHVMTLSNKGSFITHPDETWLGKNIRDMDDSKDVDAIVQAIQSGKEHKAISEFPDQKGEIFKVFVPIKMGSTQTPWSFALAFPMEAIMAESRSAAMTVLVLSAVGILLIVGAVYVAIRSIIKPIESCVAFNEAVAEGDFSSDVPEAFTRRKDELGKLARANQKGVENVRAVLQQISMTSHTLSESSRQLSALAENYSAMTEEIIASTGEVASSMEAMSATTEEVAASSVETQGIMQKMSQLAREVQGKSMAVDQKAQEIGQNVKQAHRKAQDTFAALKQKLEQSLHEARVITQISGLADSISNIAEQTNLLSLNAAIEAARAGEQGRGFAVVAEEVRKLATASSTAVGGIQQLTHQVLLAIEELIANANQLLQFVNSDVNVDYEKFLNISLQYQQDAQEFFQVVQAIADGSHKAHQAVEEVATAIESVAASVEESTASTMEIAQGSEQSKDSLQDVVLAVERLSQEAEQLTMLMGKYKL</sequence>
<dbReference type="Gene3D" id="1.10.287.950">
    <property type="entry name" value="Methyl-accepting chemotaxis protein"/>
    <property type="match status" value="1"/>
</dbReference>
<dbReference type="GO" id="GO:0006935">
    <property type="term" value="P:chemotaxis"/>
    <property type="evidence" value="ECO:0007669"/>
    <property type="project" value="UniProtKB-KW"/>
</dbReference>
<dbReference type="CDD" id="cd12912">
    <property type="entry name" value="PDC2_MCP_like"/>
    <property type="match status" value="1"/>
</dbReference>
<dbReference type="EMBL" id="WXEY01000014">
    <property type="protein sequence ID" value="MZP30465.1"/>
    <property type="molecule type" value="Genomic_DNA"/>
</dbReference>
<dbReference type="GO" id="GO:0007165">
    <property type="term" value="P:signal transduction"/>
    <property type="evidence" value="ECO:0007669"/>
    <property type="project" value="UniProtKB-KW"/>
</dbReference>
<comment type="caution">
    <text evidence="13">The sequence shown here is derived from an EMBL/GenBank/DDBJ whole genome shotgun (WGS) entry which is preliminary data.</text>
</comment>
<evidence type="ECO:0000313" key="13">
    <source>
        <dbReference type="EMBL" id="MZP30465.1"/>
    </source>
</evidence>
<dbReference type="GO" id="GO:0005886">
    <property type="term" value="C:plasma membrane"/>
    <property type="evidence" value="ECO:0007669"/>
    <property type="project" value="UniProtKB-SubCell"/>
</dbReference>
<dbReference type="InterPro" id="IPR004090">
    <property type="entry name" value="Chemotax_Me-accpt_rcpt"/>
</dbReference>
<dbReference type="PANTHER" id="PTHR32089">
    <property type="entry name" value="METHYL-ACCEPTING CHEMOTAXIS PROTEIN MCPB"/>
    <property type="match status" value="1"/>
</dbReference>
<evidence type="ECO:0000259" key="12">
    <source>
        <dbReference type="PROSITE" id="PS50885"/>
    </source>
</evidence>
<evidence type="ECO:0000259" key="11">
    <source>
        <dbReference type="PROSITE" id="PS50111"/>
    </source>
</evidence>
<dbReference type="InterPro" id="IPR003660">
    <property type="entry name" value="HAMP_dom"/>
</dbReference>
<evidence type="ECO:0000256" key="8">
    <source>
        <dbReference type="ARBA" id="ARBA00029447"/>
    </source>
</evidence>
<dbReference type="RefSeq" id="WP_161258992.1">
    <property type="nucleotide sequence ID" value="NZ_WXEY01000014.1"/>
</dbReference>
<evidence type="ECO:0000256" key="7">
    <source>
        <dbReference type="ARBA" id="ARBA00023224"/>
    </source>
</evidence>
<reference evidence="13 14" key="1">
    <citation type="submission" date="2020-01" db="EMBL/GenBank/DDBJ databases">
        <title>Whole-genome sequence of Heliobacterium undosum DSM 13378.</title>
        <authorList>
            <person name="Kyndt J.A."/>
            <person name="Meyer T.E."/>
        </authorList>
    </citation>
    <scope>NUCLEOTIDE SEQUENCE [LARGE SCALE GENOMIC DNA]</scope>
    <source>
        <strain evidence="13 14">DSM 13378</strain>
    </source>
</reference>
<protein>
    <recommendedName>
        <fullName evidence="15">Methyl-accepting chemotaxis protein</fullName>
    </recommendedName>
</protein>
<keyword evidence="6 10" id="KW-0472">Membrane</keyword>
<evidence type="ECO:0000256" key="5">
    <source>
        <dbReference type="ARBA" id="ARBA00022989"/>
    </source>
</evidence>
<feature type="transmembrane region" description="Helical" evidence="10">
    <location>
        <begin position="320"/>
        <end position="343"/>
    </location>
</feature>
<dbReference type="InterPro" id="IPR004089">
    <property type="entry name" value="MCPsignal_dom"/>
</dbReference>
<dbReference type="AlphaFoldDB" id="A0A845L5Z0"/>
<feature type="transmembrane region" description="Helical" evidence="10">
    <location>
        <begin position="12"/>
        <end position="31"/>
    </location>
</feature>
<gene>
    <name evidence="13" type="ORF">GTO91_12150</name>
</gene>
<dbReference type="CDD" id="cd12913">
    <property type="entry name" value="PDC1_MCP_like"/>
    <property type="match status" value="1"/>
</dbReference>
<dbReference type="PROSITE" id="PS50885">
    <property type="entry name" value="HAMP"/>
    <property type="match status" value="1"/>
</dbReference>
<keyword evidence="4 10" id="KW-0812">Transmembrane</keyword>
<evidence type="ECO:0000256" key="6">
    <source>
        <dbReference type="ARBA" id="ARBA00023136"/>
    </source>
</evidence>
<comment type="subcellular location">
    <subcellularLocation>
        <location evidence="1">Cell membrane</location>
        <topology evidence="1">Multi-pass membrane protein</topology>
    </subcellularLocation>
</comment>
<keyword evidence="3" id="KW-0145">Chemotaxis</keyword>
<dbReference type="PANTHER" id="PTHR32089:SF112">
    <property type="entry name" value="LYSOZYME-LIKE PROTEIN-RELATED"/>
    <property type="match status" value="1"/>
</dbReference>
<dbReference type="Proteomes" id="UP000463470">
    <property type="component" value="Unassembled WGS sequence"/>
</dbReference>
<keyword evidence="7 9" id="KW-0807">Transducer</keyword>
<dbReference type="PROSITE" id="PS50111">
    <property type="entry name" value="CHEMOTAXIS_TRANSDUC_2"/>
    <property type="match status" value="1"/>
</dbReference>
<evidence type="ECO:0000256" key="10">
    <source>
        <dbReference type="SAM" id="Phobius"/>
    </source>
</evidence>
<keyword evidence="5 10" id="KW-1133">Transmembrane helix</keyword>
<dbReference type="PRINTS" id="PR00260">
    <property type="entry name" value="CHEMTRNSDUCR"/>
</dbReference>
<proteinExistence type="inferred from homology"/>